<comment type="caution">
    <text evidence="4">The sequence shown here is derived from an EMBL/GenBank/DDBJ whole genome shotgun (WGS) entry which is preliminary data.</text>
</comment>
<feature type="region of interest" description="Disordered" evidence="2">
    <location>
        <begin position="175"/>
        <end position="199"/>
    </location>
</feature>
<dbReference type="EMBL" id="JAENIL010000022">
    <property type="protein sequence ID" value="MBK1877775.1"/>
    <property type="molecule type" value="Genomic_DNA"/>
</dbReference>
<dbReference type="RefSeq" id="WP_200355989.1">
    <property type="nucleotide sequence ID" value="NZ_JAENIL010000022.1"/>
</dbReference>
<keyword evidence="5" id="KW-1185">Reference proteome</keyword>
<organism evidence="4 5">
    <name type="scientific">Pelagicoccus mobilis</name>
    <dbReference type="NCBI Taxonomy" id="415221"/>
    <lineage>
        <taxon>Bacteria</taxon>
        <taxon>Pseudomonadati</taxon>
        <taxon>Verrucomicrobiota</taxon>
        <taxon>Opitutia</taxon>
        <taxon>Puniceicoccales</taxon>
        <taxon>Pelagicoccaceae</taxon>
        <taxon>Pelagicoccus</taxon>
    </lineage>
</organism>
<reference evidence="4" key="1">
    <citation type="submission" date="2021-01" db="EMBL/GenBank/DDBJ databases">
        <title>Modified the classification status of verrucomicrobia.</title>
        <authorList>
            <person name="Feng X."/>
        </authorList>
    </citation>
    <scope>NUCLEOTIDE SEQUENCE</scope>
    <source>
        <strain evidence="4">KCTC 13126</strain>
    </source>
</reference>
<evidence type="ECO:0000313" key="4">
    <source>
        <dbReference type="EMBL" id="MBK1877775.1"/>
    </source>
</evidence>
<feature type="transmembrane region" description="Helical" evidence="3">
    <location>
        <begin position="48"/>
        <end position="65"/>
    </location>
</feature>
<name>A0A934VRC0_9BACT</name>
<dbReference type="AlphaFoldDB" id="A0A934VRC0"/>
<feature type="coiled-coil region" evidence="1">
    <location>
        <begin position="107"/>
        <end position="148"/>
    </location>
</feature>
<keyword evidence="3" id="KW-0472">Membrane</keyword>
<keyword evidence="3" id="KW-1133">Transmembrane helix</keyword>
<accession>A0A934VRC0</accession>
<dbReference type="Proteomes" id="UP000617628">
    <property type="component" value="Unassembled WGS sequence"/>
</dbReference>
<proteinExistence type="predicted"/>
<protein>
    <submittedName>
        <fullName evidence="4">Uncharacterized protein</fullName>
    </submittedName>
</protein>
<evidence type="ECO:0000256" key="1">
    <source>
        <dbReference type="SAM" id="Coils"/>
    </source>
</evidence>
<feature type="transmembrane region" description="Helical" evidence="3">
    <location>
        <begin position="12"/>
        <end position="28"/>
    </location>
</feature>
<sequence>MKTCQSTLNRYLFVSLLTLLTTFAFLNVEALQPLRIALSSTLGLPTELLWLLASVVNAVVLIVLFKQLHLQLTKPIKHIADQCLEGQVTDLPGSNPLRETRIIREFIRKTQDRAEHRREQISSIEAELAELRKERARSGRKLEELEDLVAAYARIRSELTYDNTNLRRELKDLGAKLSDPQPQPVQQNRIQRFPFANRS</sequence>
<gene>
    <name evidence="4" type="ORF">JIN87_12930</name>
</gene>
<evidence type="ECO:0000313" key="5">
    <source>
        <dbReference type="Proteomes" id="UP000617628"/>
    </source>
</evidence>
<evidence type="ECO:0000256" key="2">
    <source>
        <dbReference type="SAM" id="MobiDB-lite"/>
    </source>
</evidence>
<keyword evidence="3" id="KW-0812">Transmembrane</keyword>
<evidence type="ECO:0000256" key="3">
    <source>
        <dbReference type="SAM" id="Phobius"/>
    </source>
</evidence>
<keyword evidence="1" id="KW-0175">Coiled coil</keyword>